<organism evidence="1 2">
    <name type="scientific">Cirrhinus molitorella</name>
    <name type="common">mud carp</name>
    <dbReference type="NCBI Taxonomy" id="172907"/>
    <lineage>
        <taxon>Eukaryota</taxon>
        <taxon>Metazoa</taxon>
        <taxon>Chordata</taxon>
        <taxon>Craniata</taxon>
        <taxon>Vertebrata</taxon>
        <taxon>Euteleostomi</taxon>
        <taxon>Actinopterygii</taxon>
        <taxon>Neopterygii</taxon>
        <taxon>Teleostei</taxon>
        <taxon>Ostariophysi</taxon>
        <taxon>Cypriniformes</taxon>
        <taxon>Cyprinidae</taxon>
        <taxon>Labeoninae</taxon>
        <taxon>Labeonini</taxon>
        <taxon>Cirrhinus</taxon>
    </lineage>
</organism>
<gene>
    <name evidence="1" type="ORF">Q8A67_007148</name>
</gene>
<protein>
    <submittedName>
        <fullName evidence="1">Uncharacterized protein</fullName>
    </submittedName>
</protein>
<comment type="caution">
    <text evidence="1">The sequence shown here is derived from an EMBL/GenBank/DDBJ whole genome shotgun (WGS) entry which is preliminary data.</text>
</comment>
<evidence type="ECO:0000313" key="2">
    <source>
        <dbReference type="Proteomes" id="UP001187343"/>
    </source>
</evidence>
<dbReference type="EMBL" id="JAUYZG010000006">
    <property type="protein sequence ID" value="KAK2905349.1"/>
    <property type="molecule type" value="Genomic_DNA"/>
</dbReference>
<dbReference type="Proteomes" id="UP001187343">
    <property type="component" value="Unassembled WGS sequence"/>
</dbReference>
<reference evidence="1" key="1">
    <citation type="submission" date="2023-08" db="EMBL/GenBank/DDBJ databases">
        <title>Chromosome-level Genome Assembly of mud carp (Cirrhinus molitorella).</title>
        <authorList>
            <person name="Liu H."/>
        </authorList>
    </citation>
    <scope>NUCLEOTIDE SEQUENCE</scope>
    <source>
        <strain evidence="1">Prfri</strain>
        <tissue evidence="1">Muscle</tissue>
    </source>
</reference>
<evidence type="ECO:0000313" key="1">
    <source>
        <dbReference type="EMBL" id="KAK2905349.1"/>
    </source>
</evidence>
<keyword evidence="2" id="KW-1185">Reference proteome</keyword>
<accession>A0AA88TRH1</accession>
<sequence length="108" mass="11594">MAERSSTGLLMMMLDPSPAIAMTLPAEVREKLAELELELSEEAQREISAHVLSGAAVPAVFTSVAVPRGNERRLISAEADTSDCPLSRIPRCLHLSALAPQLGIETTR</sequence>
<dbReference type="AlphaFoldDB" id="A0AA88TRH1"/>
<name>A0AA88TRH1_9TELE</name>
<proteinExistence type="predicted"/>